<dbReference type="PROSITE" id="PS00135">
    <property type="entry name" value="TRYPSIN_SER"/>
    <property type="match status" value="1"/>
</dbReference>
<evidence type="ECO:0000256" key="6">
    <source>
        <dbReference type="ARBA" id="ARBA00024195"/>
    </source>
</evidence>
<dbReference type="InterPro" id="IPR018114">
    <property type="entry name" value="TRYPSIN_HIS"/>
</dbReference>
<dbReference type="PROSITE" id="PS50240">
    <property type="entry name" value="TRYPSIN_DOM"/>
    <property type="match status" value="1"/>
</dbReference>
<dbReference type="Proteomes" id="UP000000673">
    <property type="component" value="Unassembled WGS sequence"/>
</dbReference>
<dbReference type="VEuPathDB" id="VectorBase:ADAR2_003836"/>
<dbReference type="EnsemblMetazoa" id="ADAC009284-RA">
    <property type="protein sequence ID" value="ADAC009284-PA"/>
    <property type="gene ID" value="ADAC009284"/>
</dbReference>
<gene>
    <name evidence="10" type="ORF">AND_009284</name>
</gene>
<feature type="domain" description="Peptidase S1" evidence="9">
    <location>
        <begin position="45"/>
        <end position="272"/>
    </location>
</feature>
<evidence type="ECO:0000313" key="10">
    <source>
        <dbReference type="EMBL" id="ETN59157.1"/>
    </source>
</evidence>
<dbReference type="GO" id="GO:0007586">
    <property type="term" value="P:digestion"/>
    <property type="evidence" value="ECO:0007669"/>
    <property type="project" value="UniProtKB-KW"/>
</dbReference>
<dbReference type="PANTHER" id="PTHR24276:SF91">
    <property type="entry name" value="AT26814P-RELATED"/>
    <property type="match status" value="1"/>
</dbReference>
<dbReference type="FunFam" id="2.40.10.10:FF:000034">
    <property type="entry name" value="Eupolytin"/>
    <property type="match status" value="1"/>
</dbReference>
<dbReference type="GO" id="GO:0006508">
    <property type="term" value="P:proteolysis"/>
    <property type="evidence" value="ECO:0007669"/>
    <property type="project" value="UniProtKB-KW"/>
</dbReference>
<dbReference type="InterPro" id="IPR050430">
    <property type="entry name" value="Peptidase_S1"/>
</dbReference>
<dbReference type="InterPro" id="IPR033116">
    <property type="entry name" value="TRYPSIN_SER"/>
</dbReference>
<proteinExistence type="inferred from homology"/>
<evidence type="ECO:0000256" key="5">
    <source>
        <dbReference type="ARBA" id="ARBA00023157"/>
    </source>
</evidence>
<dbReference type="STRING" id="43151.W5J439"/>
<feature type="signal peptide" evidence="8">
    <location>
        <begin position="1"/>
        <end position="17"/>
    </location>
</feature>
<dbReference type="SMART" id="SM00020">
    <property type="entry name" value="Tryp_SPc"/>
    <property type="match status" value="1"/>
</dbReference>
<evidence type="ECO:0000256" key="1">
    <source>
        <dbReference type="ARBA" id="ARBA00022670"/>
    </source>
</evidence>
<sequence length="273" mass="29059">MQVFITFCVIALTVASGYERRMQPDGAQLVDAKVPSSGVSLLKKIVGGESVTIETHPYQLSLRNYDYHICGASIISSTWALTAAHCLFPDPDPKTISLRAGTSNKSIGGRIYNASRIIIHPMYNPSWMDNDVAVIQVNAPFNGRNMQPIALVPLNYEPLAGIRAIVTGWGRQVSHSDDASQVTGLAGVEIPIISKEDCLKQWDAVTVTPQMICAGELGRDSCNGDSGGPLVSGGRQIGLVSWGSTKCGGPLAAIYTHIGNSAIRTFISSTTGI</sequence>
<evidence type="ECO:0000313" key="12">
    <source>
        <dbReference type="Proteomes" id="UP000000673"/>
    </source>
</evidence>
<evidence type="ECO:0000256" key="4">
    <source>
        <dbReference type="ARBA" id="ARBA00022825"/>
    </source>
</evidence>
<reference evidence="11" key="4">
    <citation type="submission" date="2015-06" db="UniProtKB">
        <authorList>
            <consortium name="EnsemblMetazoa"/>
        </authorList>
    </citation>
    <scope>IDENTIFICATION</scope>
</reference>
<dbReference type="Pfam" id="PF00089">
    <property type="entry name" value="Trypsin"/>
    <property type="match status" value="1"/>
</dbReference>
<comment type="similarity">
    <text evidence="6">Belongs to the peptidase S1 family. CLIP subfamily.</text>
</comment>
<evidence type="ECO:0000256" key="8">
    <source>
        <dbReference type="SAM" id="SignalP"/>
    </source>
</evidence>
<evidence type="ECO:0000259" key="9">
    <source>
        <dbReference type="PROSITE" id="PS50240"/>
    </source>
</evidence>
<dbReference type="eggNOG" id="KOG3627">
    <property type="taxonomic scope" value="Eukaryota"/>
</dbReference>
<keyword evidence="8" id="KW-0732">Signal</keyword>
<dbReference type="InterPro" id="IPR043504">
    <property type="entry name" value="Peptidase_S1_PA_chymotrypsin"/>
</dbReference>
<dbReference type="InterPro" id="IPR001314">
    <property type="entry name" value="Peptidase_S1A"/>
</dbReference>
<dbReference type="PANTHER" id="PTHR24276">
    <property type="entry name" value="POLYSERASE-RELATED"/>
    <property type="match status" value="1"/>
</dbReference>
<dbReference type="EMBL" id="ADMH02002101">
    <property type="protein sequence ID" value="ETN59157.1"/>
    <property type="molecule type" value="Genomic_DNA"/>
</dbReference>
<evidence type="ECO:0000313" key="11">
    <source>
        <dbReference type="EnsemblMetazoa" id="ADAC009284-PA"/>
    </source>
</evidence>
<reference evidence="10" key="3">
    <citation type="journal article" date="2013" name="Nucleic Acids Res.">
        <title>The genome of Anopheles darlingi, the main neotropical malaria vector.</title>
        <authorList>
            <person name="Marinotti O."/>
            <person name="Cerqueira G.C."/>
            <person name="de Almeida L.G."/>
            <person name="Ferro M.I."/>
            <person name="Loreto E.L."/>
            <person name="Zaha A."/>
            <person name="Teixeira S.M."/>
            <person name="Wespiser A.R."/>
            <person name="Almeida E Silva A."/>
            <person name="Schlindwein A.D."/>
            <person name="Pacheco A.C."/>
            <person name="Silva A.L."/>
            <person name="Graveley B.R."/>
            <person name="Walenz B.P."/>
            <person name="Lima Bde A."/>
            <person name="Ribeiro C.A."/>
            <person name="Nunes-Silva C.G."/>
            <person name="de Carvalho C.R."/>
            <person name="Soares C.M."/>
            <person name="de Menezes C.B."/>
            <person name="Matiolli C."/>
            <person name="Caffrey D."/>
            <person name="Araujo D.A."/>
            <person name="de Oliveira D.M."/>
            <person name="Golenbock D."/>
            <person name="Grisard E.C."/>
            <person name="Fantinatti-Garboggini F."/>
            <person name="de Carvalho F.M."/>
            <person name="Barcellos F.G."/>
            <person name="Prosdocimi F."/>
            <person name="May G."/>
            <person name="Azevedo Junior G.M."/>
            <person name="Guimaraes G.M."/>
            <person name="Goldman G.H."/>
            <person name="Padilha I.Q."/>
            <person name="Batista Jda S."/>
            <person name="Ferro J.A."/>
            <person name="Ribeiro J.M."/>
            <person name="Fietto J.L."/>
            <person name="Dabbas K.M."/>
            <person name="Cerdeira L."/>
            <person name="Agnez-Lima L.F."/>
            <person name="Brocchi M."/>
            <person name="de Carvalho M.O."/>
            <person name="Teixeira Mde M."/>
            <person name="Diniz Maia Mde M."/>
            <person name="Goldman M.H."/>
            <person name="Cruz Schneider M.P."/>
            <person name="Felipe M.S."/>
            <person name="Hungria M."/>
            <person name="Nicolas M.F."/>
            <person name="Pereira M."/>
            <person name="Montes M.A."/>
            <person name="Cantao M.E."/>
            <person name="Vincentz M."/>
            <person name="Rafael M.S."/>
            <person name="Silverman N."/>
            <person name="Stoco P.H."/>
            <person name="Souza R.C."/>
            <person name="Vicentini R."/>
            <person name="Gazzinelli R.T."/>
            <person name="Neves Rde O."/>
            <person name="Silva R."/>
            <person name="Astolfi-Filho S."/>
            <person name="Maciel T.E."/>
            <person name="Urmenyi T.P."/>
            <person name="Tadei W.P."/>
            <person name="Camargo E.P."/>
            <person name="de Vasconcelos A.T."/>
        </authorList>
    </citation>
    <scope>NUCLEOTIDE SEQUENCE</scope>
</reference>
<evidence type="ECO:0000256" key="3">
    <source>
        <dbReference type="ARBA" id="ARBA00022801"/>
    </source>
</evidence>
<dbReference type="PROSITE" id="PS00134">
    <property type="entry name" value="TRYPSIN_HIS"/>
    <property type="match status" value="1"/>
</dbReference>
<reference evidence="10" key="2">
    <citation type="submission" date="2010-05" db="EMBL/GenBank/DDBJ databases">
        <authorList>
            <person name="Almeida L.G."/>
            <person name="Nicolas M.F."/>
            <person name="Souza R.C."/>
            <person name="Vasconcelos A.T.R."/>
        </authorList>
    </citation>
    <scope>NUCLEOTIDE SEQUENCE</scope>
</reference>
<dbReference type="AlphaFoldDB" id="W5J439"/>
<protein>
    <submittedName>
        <fullName evidence="10">Trypsin alpha</fullName>
    </submittedName>
</protein>
<feature type="chain" id="PRO_5010154831" evidence="8">
    <location>
        <begin position="18"/>
        <end position="273"/>
    </location>
</feature>
<dbReference type="VEuPathDB" id="VectorBase:ADAC009284"/>
<keyword evidence="12" id="KW-1185">Reference proteome</keyword>
<dbReference type="InterPro" id="IPR009003">
    <property type="entry name" value="Peptidase_S1_PA"/>
</dbReference>
<dbReference type="GO" id="GO:0004252">
    <property type="term" value="F:serine-type endopeptidase activity"/>
    <property type="evidence" value="ECO:0007669"/>
    <property type="project" value="InterPro"/>
</dbReference>
<keyword evidence="1 7" id="KW-0645">Protease</keyword>
<evidence type="ECO:0000256" key="2">
    <source>
        <dbReference type="ARBA" id="ARBA00022757"/>
    </source>
</evidence>
<dbReference type="Gene3D" id="2.40.10.10">
    <property type="entry name" value="Trypsin-like serine proteases"/>
    <property type="match status" value="1"/>
</dbReference>
<dbReference type="HOGENOM" id="CLU_006842_7_1_1"/>
<dbReference type="CDD" id="cd00190">
    <property type="entry name" value="Tryp_SPc"/>
    <property type="match status" value="1"/>
</dbReference>
<keyword evidence="5" id="KW-1015">Disulfide bond</keyword>
<dbReference type="SUPFAM" id="SSF50494">
    <property type="entry name" value="Trypsin-like serine proteases"/>
    <property type="match status" value="1"/>
</dbReference>
<keyword evidence="4 7" id="KW-0720">Serine protease</keyword>
<keyword evidence="3 7" id="KW-0378">Hydrolase</keyword>
<organism evidence="10">
    <name type="scientific">Anopheles darlingi</name>
    <name type="common">Mosquito</name>
    <dbReference type="NCBI Taxonomy" id="43151"/>
    <lineage>
        <taxon>Eukaryota</taxon>
        <taxon>Metazoa</taxon>
        <taxon>Ecdysozoa</taxon>
        <taxon>Arthropoda</taxon>
        <taxon>Hexapoda</taxon>
        <taxon>Insecta</taxon>
        <taxon>Pterygota</taxon>
        <taxon>Neoptera</taxon>
        <taxon>Endopterygota</taxon>
        <taxon>Diptera</taxon>
        <taxon>Nematocera</taxon>
        <taxon>Culicoidea</taxon>
        <taxon>Culicidae</taxon>
        <taxon>Anophelinae</taxon>
        <taxon>Anopheles</taxon>
    </lineage>
</organism>
<dbReference type="OMA" id="QMICAGE"/>
<evidence type="ECO:0000256" key="7">
    <source>
        <dbReference type="RuleBase" id="RU363034"/>
    </source>
</evidence>
<dbReference type="PRINTS" id="PR00722">
    <property type="entry name" value="CHYMOTRYPSIN"/>
</dbReference>
<dbReference type="InterPro" id="IPR001254">
    <property type="entry name" value="Trypsin_dom"/>
</dbReference>
<name>W5J439_ANODA</name>
<reference evidence="10 12" key="1">
    <citation type="journal article" date="2010" name="BMC Genomics">
        <title>Combination of measures distinguishes pre-miRNAs from other stem-loops in the genome of the newly sequenced Anopheles darlingi.</title>
        <authorList>
            <person name="Mendes N.D."/>
            <person name="Freitas A.T."/>
            <person name="Vasconcelos A.T."/>
            <person name="Sagot M.F."/>
        </authorList>
    </citation>
    <scope>NUCLEOTIDE SEQUENCE</scope>
</reference>
<keyword evidence="2" id="KW-0222">Digestion</keyword>
<accession>W5J439</accession>